<proteinExistence type="predicted"/>
<reference evidence="2" key="1">
    <citation type="submission" date="2018-08" db="EMBL/GenBank/DDBJ databases">
        <authorList>
            <person name="Kozlova Y.N."/>
            <person name="Morozova V.V."/>
            <person name="Tikunov A.Y."/>
            <person name="Klopotova M.R."/>
            <person name="Fofanov M.V."/>
            <person name="Tikunova N.V."/>
        </authorList>
    </citation>
    <scope>NUCLEOTIDE SEQUENCE [LARGE SCALE GENOMIC DNA]</scope>
</reference>
<sequence>MHQADLAQLVERFTCNEDAAGSTPAIGTKFEGKLAYTLVESSDRREWFVHCR</sequence>
<dbReference type="Proteomes" id="UP000268334">
    <property type="component" value="Segment"/>
</dbReference>
<evidence type="ECO:0000313" key="2">
    <source>
        <dbReference type="Proteomes" id="UP000268334"/>
    </source>
</evidence>
<keyword evidence="2" id="KW-1185">Reference proteome</keyword>
<dbReference type="AntiFam" id="ANF00010">
    <property type="entry name" value="tRNA translation"/>
</dbReference>
<dbReference type="EMBL" id="MH729874">
    <property type="protein sequence ID" value="AYD80748.1"/>
    <property type="molecule type" value="Genomic_DNA"/>
</dbReference>
<dbReference type="KEGG" id="vg:65116220"/>
<name>A0A386K6H0_9CAUD</name>
<dbReference type="RefSeq" id="YP_010098546.1">
    <property type="nucleotide sequence ID" value="NC_055768.1"/>
</dbReference>
<organism evidence="1 2">
    <name type="scientific">Klebsiella phage KP179</name>
    <dbReference type="NCBI Taxonomy" id="2315700"/>
    <lineage>
        <taxon>Viruses</taxon>
        <taxon>Duplodnaviria</taxon>
        <taxon>Heunggongvirae</taxon>
        <taxon>Uroviricota</taxon>
        <taxon>Caudoviricetes</taxon>
        <taxon>Pantevenvirales</taxon>
        <taxon>Straboviridae</taxon>
        <taxon>Tevenvirinae</taxon>
        <taxon>Jiaodavirus</taxon>
        <taxon>Jiaodavirus kp179</taxon>
    </lineage>
</organism>
<evidence type="ECO:0000313" key="1">
    <source>
        <dbReference type="EMBL" id="AYD80748.1"/>
    </source>
</evidence>
<protein>
    <submittedName>
        <fullName evidence="1">Uncharacterized protein</fullName>
    </submittedName>
</protein>
<dbReference type="GeneID" id="65116220"/>
<accession>A0A386K6H0</accession>